<comment type="caution">
    <text evidence="7">The sequence shown here is derived from an EMBL/GenBank/DDBJ whole genome shotgun (WGS) entry which is preliminary data.</text>
</comment>
<dbReference type="GO" id="GO:0005829">
    <property type="term" value="C:cytosol"/>
    <property type="evidence" value="ECO:0007669"/>
    <property type="project" value="TreeGrafter"/>
</dbReference>
<gene>
    <name evidence="7" type="ORF">HQ36_03050</name>
</gene>
<accession>A0A0A2G674</accession>
<dbReference type="PRINTS" id="PR00421">
    <property type="entry name" value="THIOREDOXIN"/>
</dbReference>
<feature type="signal peptide" evidence="5">
    <location>
        <begin position="1"/>
        <end position="19"/>
    </location>
</feature>
<dbReference type="InterPro" id="IPR017937">
    <property type="entry name" value="Thioredoxin_CS"/>
</dbReference>
<dbReference type="OrthoDB" id="9790390at2"/>
<keyword evidence="4" id="KW-0676">Redox-active center</keyword>
<dbReference type="Proteomes" id="UP000030134">
    <property type="component" value="Unassembled WGS sequence"/>
</dbReference>
<evidence type="ECO:0000256" key="1">
    <source>
        <dbReference type="ARBA" id="ARBA00022448"/>
    </source>
</evidence>
<sequence>MKRLLINLFSIGVLLSGSALQVSCQNNTKTDKKEVSYIKEIDAAFMKEHIFDYEKNPTKFVYKGNKPAVIDFYANWCGPCRQLAPKLERVIHSYNGEVILYKVNVDNNRELARQFAVESIPMVLFIPVKDTPYQTMGNLPEASIKEYIEKILPKKK</sequence>
<keyword evidence="8" id="KW-1185">Reference proteome</keyword>
<organism evidence="7 8">
    <name type="scientific">Porphyromonas gingivicanis</name>
    <dbReference type="NCBI Taxonomy" id="266762"/>
    <lineage>
        <taxon>Bacteria</taxon>
        <taxon>Pseudomonadati</taxon>
        <taxon>Bacteroidota</taxon>
        <taxon>Bacteroidia</taxon>
        <taxon>Bacteroidales</taxon>
        <taxon>Porphyromonadaceae</taxon>
        <taxon>Porphyromonas</taxon>
    </lineage>
</organism>
<evidence type="ECO:0000256" key="5">
    <source>
        <dbReference type="SAM" id="SignalP"/>
    </source>
</evidence>
<dbReference type="GO" id="GO:0045454">
    <property type="term" value="P:cell redox homeostasis"/>
    <property type="evidence" value="ECO:0007669"/>
    <property type="project" value="TreeGrafter"/>
</dbReference>
<reference evidence="7 8" key="1">
    <citation type="submission" date="2014-08" db="EMBL/GenBank/DDBJ databases">
        <title>Porphyromonas gingivicanis strain:COT-022_OH1391 Genome sequencing.</title>
        <authorList>
            <person name="Wallis C."/>
            <person name="Deusch O."/>
            <person name="O'Flynn C."/>
            <person name="Davis I."/>
            <person name="Jospin G."/>
            <person name="Darling A.E."/>
            <person name="Coil D.A."/>
            <person name="Alexiev A."/>
            <person name="Horsfall A."/>
            <person name="Kirkwood N."/>
            <person name="Harris S."/>
            <person name="Eisen J.A."/>
        </authorList>
    </citation>
    <scope>NUCLEOTIDE SEQUENCE [LARGE SCALE GENOMIC DNA]</scope>
    <source>
        <strain evidence="8">COT-022 OH1391</strain>
    </source>
</reference>
<evidence type="ECO:0000256" key="3">
    <source>
        <dbReference type="ARBA" id="ARBA00023157"/>
    </source>
</evidence>
<dbReference type="GO" id="GO:0015035">
    <property type="term" value="F:protein-disulfide reductase activity"/>
    <property type="evidence" value="ECO:0007669"/>
    <property type="project" value="TreeGrafter"/>
</dbReference>
<keyword evidence="2" id="KW-0249">Electron transport</keyword>
<name>A0A0A2G674_9PORP</name>
<dbReference type="Pfam" id="PF00085">
    <property type="entry name" value="Thioredoxin"/>
    <property type="match status" value="1"/>
</dbReference>
<feature type="chain" id="PRO_5001999013" evidence="5">
    <location>
        <begin position="20"/>
        <end position="156"/>
    </location>
</feature>
<dbReference type="AlphaFoldDB" id="A0A0A2G674"/>
<evidence type="ECO:0000259" key="6">
    <source>
        <dbReference type="PROSITE" id="PS51352"/>
    </source>
</evidence>
<dbReference type="Gene3D" id="3.40.30.10">
    <property type="entry name" value="Glutaredoxin"/>
    <property type="match status" value="1"/>
</dbReference>
<dbReference type="PROSITE" id="PS00194">
    <property type="entry name" value="THIOREDOXIN_1"/>
    <property type="match status" value="1"/>
</dbReference>
<proteinExistence type="predicted"/>
<keyword evidence="1" id="KW-0813">Transport</keyword>
<evidence type="ECO:0000313" key="7">
    <source>
        <dbReference type="EMBL" id="KGN97922.1"/>
    </source>
</evidence>
<dbReference type="PROSITE" id="PS51352">
    <property type="entry name" value="THIOREDOXIN_2"/>
    <property type="match status" value="1"/>
</dbReference>
<dbReference type="CDD" id="cd02947">
    <property type="entry name" value="TRX_family"/>
    <property type="match status" value="1"/>
</dbReference>
<evidence type="ECO:0000256" key="2">
    <source>
        <dbReference type="ARBA" id="ARBA00022982"/>
    </source>
</evidence>
<dbReference type="PANTHER" id="PTHR45663:SF11">
    <property type="entry name" value="GEO12009P1"/>
    <property type="match status" value="1"/>
</dbReference>
<dbReference type="InterPro" id="IPR036249">
    <property type="entry name" value="Thioredoxin-like_sf"/>
</dbReference>
<keyword evidence="5" id="KW-0732">Signal</keyword>
<dbReference type="eggNOG" id="COG3118">
    <property type="taxonomic scope" value="Bacteria"/>
</dbReference>
<protein>
    <submittedName>
        <fullName evidence="7">Thioredoxin</fullName>
    </submittedName>
</protein>
<dbReference type="EMBL" id="JQZW01000008">
    <property type="protein sequence ID" value="KGN97922.1"/>
    <property type="molecule type" value="Genomic_DNA"/>
</dbReference>
<dbReference type="SUPFAM" id="SSF52833">
    <property type="entry name" value="Thioredoxin-like"/>
    <property type="match status" value="1"/>
</dbReference>
<keyword evidence="3" id="KW-1015">Disulfide bond</keyword>
<dbReference type="InterPro" id="IPR013766">
    <property type="entry name" value="Thioredoxin_domain"/>
</dbReference>
<feature type="domain" description="Thioredoxin" evidence="6">
    <location>
        <begin position="13"/>
        <end position="153"/>
    </location>
</feature>
<evidence type="ECO:0000313" key="8">
    <source>
        <dbReference type="Proteomes" id="UP000030134"/>
    </source>
</evidence>
<dbReference type="STRING" id="266762.HQ36_03050"/>
<dbReference type="PANTHER" id="PTHR45663">
    <property type="entry name" value="GEO12009P1"/>
    <property type="match status" value="1"/>
</dbReference>
<evidence type="ECO:0000256" key="4">
    <source>
        <dbReference type="ARBA" id="ARBA00023284"/>
    </source>
</evidence>
<dbReference type="RefSeq" id="WP_025842949.1">
    <property type="nucleotide sequence ID" value="NZ_JQZW01000008.1"/>
</dbReference>